<organism evidence="1 2">
    <name type="scientific">Kitasatospora cheerisanensis KCTC 2395</name>
    <dbReference type="NCBI Taxonomy" id="1348663"/>
    <lineage>
        <taxon>Bacteria</taxon>
        <taxon>Bacillati</taxon>
        <taxon>Actinomycetota</taxon>
        <taxon>Actinomycetes</taxon>
        <taxon>Kitasatosporales</taxon>
        <taxon>Streptomycetaceae</taxon>
        <taxon>Kitasatospora</taxon>
    </lineage>
</organism>
<dbReference type="AlphaFoldDB" id="A0A066ZBJ2"/>
<protein>
    <recommendedName>
        <fullName evidence="3">Acyl-CoA carboxylase subunit epsilon</fullName>
    </recommendedName>
</protein>
<evidence type="ECO:0000313" key="2">
    <source>
        <dbReference type="Proteomes" id="UP000027178"/>
    </source>
</evidence>
<reference evidence="1 2" key="1">
    <citation type="submission" date="2014-05" db="EMBL/GenBank/DDBJ databases">
        <title>Draft Genome Sequence of Kitasatospora cheerisanensis KCTC 2395.</title>
        <authorList>
            <person name="Nam D.H."/>
        </authorList>
    </citation>
    <scope>NUCLEOTIDE SEQUENCE [LARGE SCALE GENOMIC DNA]</scope>
    <source>
        <strain evidence="1 2">KCTC 2395</strain>
    </source>
</reference>
<keyword evidence="2" id="KW-1185">Reference proteome</keyword>
<evidence type="ECO:0000313" key="1">
    <source>
        <dbReference type="EMBL" id="KDN87525.1"/>
    </source>
</evidence>
<accession>A0A066ZBJ2</accession>
<comment type="caution">
    <text evidence="1">The sequence shown here is derived from an EMBL/GenBank/DDBJ whole genome shotgun (WGS) entry which is preliminary data.</text>
</comment>
<dbReference type="Proteomes" id="UP000027178">
    <property type="component" value="Unassembled WGS sequence"/>
</dbReference>
<dbReference type="EMBL" id="JNBY01000033">
    <property type="protein sequence ID" value="KDN87525.1"/>
    <property type="molecule type" value="Genomic_DNA"/>
</dbReference>
<dbReference type="HOGENOM" id="CLU_2916448_0_0_11"/>
<name>A0A066ZBJ2_9ACTN</name>
<gene>
    <name evidence="1" type="ORF">KCH_07410</name>
</gene>
<sequence>MGNGSQDDLPDPDAALTVVRRLLAPHGSARPDRPEPCHRGCRTGGWRGVRTVRGRGRGWPR</sequence>
<evidence type="ECO:0008006" key="3">
    <source>
        <dbReference type="Google" id="ProtNLM"/>
    </source>
</evidence>
<proteinExistence type="predicted"/>